<evidence type="ECO:0000256" key="2">
    <source>
        <dbReference type="SAM" id="Phobius"/>
    </source>
</evidence>
<dbReference type="EMBL" id="AP014680">
    <property type="protein sequence ID" value="BAP85539.1"/>
    <property type="molecule type" value="Genomic_DNA"/>
</dbReference>
<feature type="coiled-coil region" evidence="1">
    <location>
        <begin position="67"/>
        <end position="101"/>
    </location>
</feature>
<evidence type="ECO:0000313" key="3">
    <source>
        <dbReference type="EMBL" id="BAP85539.1"/>
    </source>
</evidence>
<organism evidence="3 4">
    <name type="scientific">Paucilactobacillus hokkaidonensis JCM 18461</name>
    <dbReference type="NCBI Taxonomy" id="1291742"/>
    <lineage>
        <taxon>Bacteria</taxon>
        <taxon>Bacillati</taxon>
        <taxon>Bacillota</taxon>
        <taxon>Bacilli</taxon>
        <taxon>Lactobacillales</taxon>
        <taxon>Lactobacillaceae</taxon>
        <taxon>Paucilactobacillus</taxon>
    </lineage>
</organism>
<proteinExistence type="predicted"/>
<evidence type="ECO:0000256" key="1">
    <source>
        <dbReference type="SAM" id="Coils"/>
    </source>
</evidence>
<keyword evidence="2" id="KW-1133">Transmembrane helix</keyword>
<evidence type="ECO:0000313" key="4">
    <source>
        <dbReference type="Proteomes" id="UP000031620"/>
    </source>
</evidence>
<dbReference type="AlphaFoldDB" id="A0A0A1GXC1"/>
<keyword evidence="2" id="KW-0812">Transmembrane</keyword>
<dbReference type="HOGENOM" id="CLU_2287912_0_0_9"/>
<sequence length="101" mass="11468">MTNEWTVAIVVALITTAGTIIGNVYLNRGNVNKAKVENIPDIYDQAQKMMDTNIELNAQLNQRNAESIELKNTIEQLNHTVEQLQEQVTKLQTELNKRETT</sequence>
<keyword evidence="1" id="KW-0175">Coiled coil</keyword>
<dbReference type="Proteomes" id="UP000031620">
    <property type="component" value="Chromosome"/>
</dbReference>
<gene>
    <name evidence="3" type="ORF">LOOC260_110000</name>
</gene>
<name>A0A0A1GXC1_9LACO</name>
<dbReference type="RefSeq" id="WP_041093442.1">
    <property type="nucleotide sequence ID" value="NZ_AP014680.1"/>
</dbReference>
<reference evidence="3 4" key="1">
    <citation type="submission" date="2014-11" db="EMBL/GenBank/DDBJ databases">
        <title>Complete genome sequence and analysis of Lactobacillus hokkaidonensis LOOC260T.</title>
        <authorList>
            <person name="Tanizawa Y."/>
            <person name="Tohno M."/>
            <person name="Kaminuma E."/>
            <person name="Nakamura Y."/>
            <person name="Arita M."/>
        </authorList>
    </citation>
    <scope>NUCLEOTIDE SEQUENCE [LARGE SCALE GENOMIC DNA]</scope>
    <source>
        <strain evidence="3 4">LOOC260</strain>
    </source>
</reference>
<dbReference type="KEGG" id="lho:LOOC260_110000"/>
<keyword evidence="2" id="KW-0472">Membrane</keyword>
<protein>
    <submittedName>
        <fullName evidence="3">Uncharacterized protein</fullName>
    </submittedName>
</protein>
<accession>A0A0A1GXC1</accession>
<feature type="transmembrane region" description="Helical" evidence="2">
    <location>
        <begin position="6"/>
        <end position="26"/>
    </location>
</feature>